<evidence type="ECO:0000256" key="6">
    <source>
        <dbReference type="ARBA" id="ARBA00023135"/>
    </source>
</evidence>
<feature type="region of interest" description="Disordered" evidence="9">
    <location>
        <begin position="86"/>
        <end position="106"/>
    </location>
</feature>
<evidence type="ECO:0000256" key="5">
    <source>
        <dbReference type="ARBA" id="ARBA00022884"/>
    </source>
</evidence>
<keyword evidence="7" id="KW-0687">Ribonucleoprotein</keyword>
<dbReference type="GO" id="GO:0008312">
    <property type="term" value="F:7S RNA binding"/>
    <property type="evidence" value="ECO:0007669"/>
    <property type="project" value="InterPro"/>
</dbReference>
<dbReference type="Pfam" id="PF05486">
    <property type="entry name" value="SRP9-21"/>
    <property type="match status" value="1"/>
</dbReference>
<evidence type="ECO:0000256" key="2">
    <source>
        <dbReference type="ARBA" id="ARBA00009193"/>
    </source>
</evidence>
<evidence type="ECO:0000256" key="3">
    <source>
        <dbReference type="ARBA" id="ARBA00020414"/>
    </source>
</evidence>
<evidence type="ECO:0000259" key="10">
    <source>
        <dbReference type="Pfam" id="PF05486"/>
    </source>
</evidence>
<evidence type="ECO:0000256" key="9">
    <source>
        <dbReference type="SAM" id="MobiDB-lite"/>
    </source>
</evidence>
<comment type="similarity">
    <text evidence="2">Belongs to the SRP9 family.</text>
</comment>
<evidence type="ECO:0000256" key="7">
    <source>
        <dbReference type="ARBA" id="ARBA00023274"/>
    </source>
</evidence>
<evidence type="ECO:0000256" key="4">
    <source>
        <dbReference type="ARBA" id="ARBA00022490"/>
    </source>
</evidence>
<keyword evidence="12" id="KW-1185">Reference proteome</keyword>
<dbReference type="AlphaFoldDB" id="A0A813DD31"/>
<dbReference type="FunFam" id="3.30.720.10:FF:000001">
    <property type="entry name" value="Signal recognition particle 9 kDa protein"/>
    <property type="match status" value="1"/>
</dbReference>
<sequence length="106" mass="12375">MVYLQDFEEFEAAAQSLFQQAPLRTRFLLKYRHTDGKAIVKVTNDRVCLKFRTDQIANLKHLERFSQTFARWMVAKDLSKIDEPDAELEDAKKASKATPKTKRRKG</sequence>
<dbReference type="SUPFAM" id="SSF54762">
    <property type="entry name" value="Signal recognition particle alu RNA binding heterodimer, SRP9/14"/>
    <property type="match status" value="1"/>
</dbReference>
<comment type="function">
    <text evidence="8">Component of the signal recognition particle (SRP) complex, a ribonucleoprotein complex that mediates the cotranslational targeting of secretory and membrane proteins to the endoplasmic reticulum (ER). SRP9 together with SRP14 and the Alu portion of the SRP RNA, constitutes the elongation arrest domain of SRP. The complex of SRP9 and SRP14 is required for SRP RNA binding.</text>
</comment>
<dbReference type="GO" id="GO:0005829">
    <property type="term" value="C:cytosol"/>
    <property type="evidence" value="ECO:0007669"/>
    <property type="project" value="UniProtKB-ARBA"/>
</dbReference>
<dbReference type="GO" id="GO:0006614">
    <property type="term" value="P:SRP-dependent cotranslational protein targeting to membrane"/>
    <property type="evidence" value="ECO:0007669"/>
    <property type="project" value="InterPro"/>
</dbReference>
<protein>
    <recommendedName>
        <fullName evidence="3">Signal recognition particle 9 kDa protein</fullName>
    </recommendedName>
</protein>
<accession>A0A813DD31</accession>
<dbReference type="EMBL" id="CAJNNV010001650">
    <property type="protein sequence ID" value="CAE8585480.1"/>
    <property type="molecule type" value="Genomic_DNA"/>
</dbReference>
<dbReference type="OMA" id="DPMKVRF"/>
<keyword evidence="4" id="KW-0963">Cytoplasm</keyword>
<dbReference type="InterPro" id="IPR039432">
    <property type="entry name" value="SRP9_dom"/>
</dbReference>
<dbReference type="InterPro" id="IPR009018">
    <property type="entry name" value="Signal_recog_particle_SRP9/14"/>
</dbReference>
<reference evidence="11" key="1">
    <citation type="submission" date="2021-02" db="EMBL/GenBank/DDBJ databases">
        <authorList>
            <person name="Dougan E. K."/>
            <person name="Rhodes N."/>
            <person name="Thang M."/>
            <person name="Chan C."/>
        </authorList>
    </citation>
    <scope>NUCLEOTIDE SEQUENCE</scope>
</reference>
<dbReference type="OrthoDB" id="360923at2759"/>
<keyword evidence="6" id="KW-0733">Signal recognition particle</keyword>
<evidence type="ECO:0000313" key="12">
    <source>
        <dbReference type="Proteomes" id="UP000654075"/>
    </source>
</evidence>
<dbReference type="Gene3D" id="3.30.720.10">
    <property type="entry name" value="Signal recognition particle alu RNA binding heterodimer, srp9/1"/>
    <property type="match status" value="1"/>
</dbReference>
<gene>
    <name evidence="11" type="ORF">PGLA1383_LOCUS4388</name>
</gene>
<dbReference type="PANTHER" id="PTHR12834:SF12">
    <property type="entry name" value="SIGNAL RECOGNITION PARTICLE 9 KDA PROTEIN"/>
    <property type="match status" value="1"/>
</dbReference>
<keyword evidence="5" id="KW-0694">RNA-binding</keyword>
<comment type="caution">
    <text evidence="11">The sequence shown here is derived from an EMBL/GenBank/DDBJ whole genome shotgun (WGS) entry which is preliminary data.</text>
</comment>
<organism evidence="11 12">
    <name type="scientific">Polarella glacialis</name>
    <name type="common">Dinoflagellate</name>
    <dbReference type="NCBI Taxonomy" id="89957"/>
    <lineage>
        <taxon>Eukaryota</taxon>
        <taxon>Sar</taxon>
        <taxon>Alveolata</taxon>
        <taxon>Dinophyceae</taxon>
        <taxon>Suessiales</taxon>
        <taxon>Suessiaceae</taxon>
        <taxon>Polarella</taxon>
    </lineage>
</organism>
<dbReference type="Proteomes" id="UP000654075">
    <property type="component" value="Unassembled WGS sequence"/>
</dbReference>
<dbReference type="GO" id="GO:0005786">
    <property type="term" value="C:signal recognition particle, endoplasmic reticulum targeting"/>
    <property type="evidence" value="ECO:0007669"/>
    <property type="project" value="UniProtKB-KW"/>
</dbReference>
<name>A0A813DD31_POLGL</name>
<feature type="domain" description="SRP9" evidence="10">
    <location>
        <begin position="5"/>
        <end position="71"/>
    </location>
</feature>
<dbReference type="InterPro" id="IPR039914">
    <property type="entry name" value="SRP9-like"/>
</dbReference>
<proteinExistence type="inferred from homology"/>
<evidence type="ECO:0000256" key="8">
    <source>
        <dbReference type="ARBA" id="ARBA00045462"/>
    </source>
</evidence>
<evidence type="ECO:0000313" key="11">
    <source>
        <dbReference type="EMBL" id="CAE8585480.1"/>
    </source>
</evidence>
<comment type="subcellular location">
    <subcellularLocation>
        <location evidence="1">Cytoplasm</location>
    </subcellularLocation>
</comment>
<dbReference type="PANTHER" id="PTHR12834">
    <property type="entry name" value="SIGNAL RECOGNITION PARTICLE 9 KDA PROTEIN"/>
    <property type="match status" value="1"/>
</dbReference>
<evidence type="ECO:0000256" key="1">
    <source>
        <dbReference type="ARBA" id="ARBA00004496"/>
    </source>
</evidence>